<feature type="coiled-coil region" evidence="5">
    <location>
        <begin position="42"/>
        <end position="69"/>
    </location>
</feature>
<comment type="subcellular location">
    <subcellularLocation>
        <location evidence="1">Cytoplasm</location>
        <location evidence="1">Cytoskeleton</location>
    </subcellularLocation>
</comment>
<dbReference type="Proteomes" id="UP000325081">
    <property type="component" value="Unassembled WGS sequence"/>
</dbReference>
<reference evidence="8" key="1">
    <citation type="journal article" date="2019" name="Curr. Biol.">
        <title>Genome Sequence of Striga asiatica Provides Insight into the Evolution of Plant Parasitism.</title>
        <authorList>
            <person name="Yoshida S."/>
            <person name="Kim S."/>
            <person name="Wafula E.K."/>
            <person name="Tanskanen J."/>
            <person name="Kim Y.M."/>
            <person name="Honaas L."/>
            <person name="Yang Z."/>
            <person name="Spallek T."/>
            <person name="Conn C.E."/>
            <person name="Ichihashi Y."/>
            <person name="Cheong K."/>
            <person name="Cui S."/>
            <person name="Der J.P."/>
            <person name="Gundlach H."/>
            <person name="Jiao Y."/>
            <person name="Hori C."/>
            <person name="Ishida J.K."/>
            <person name="Kasahara H."/>
            <person name="Kiba T."/>
            <person name="Kim M.S."/>
            <person name="Koo N."/>
            <person name="Laohavisit A."/>
            <person name="Lee Y.H."/>
            <person name="Lumba S."/>
            <person name="McCourt P."/>
            <person name="Mortimer J.C."/>
            <person name="Mutuku J.M."/>
            <person name="Nomura T."/>
            <person name="Sasaki-Sekimoto Y."/>
            <person name="Seto Y."/>
            <person name="Wang Y."/>
            <person name="Wakatake T."/>
            <person name="Sakakibara H."/>
            <person name="Demura T."/>
            <person name="Yamaguchi S."/>
            <person name="Yoneyama K."/>
            <person name="Manabe R.I."/>
            <person name="Nelson D.C."/>
            <person name="Schulman A.H."/>
            <person name="Timko M.P."/>
            <person name="dePamphilis C.W."/>
            <person name="Choi D."/>
            <person name="Shirasu K."/>
        </authorList>
    </citation>
    <scope>NUCLEOTIDE SEQUENCE [LARGE SCALE GENOMIC DNA]</scope>
    <source>
        <strain evidence="8">cv. UVA1</strain>
    </source>
</reference>
<dbReference type="GO" id="GO:0005819">
    <property type="term" value="C:spindle"/>
    <property type="evidence" value="ECO:0007669"/>
    <property type="project" value="TreeGrafter"/>
</dbReference>
<name>A0A5A7QRN6_STRAF</name>
<evidence type="ECO:0000256" key="3">
    <source>
        <dbReference type="ARBA" id="ARBA00022701"/>
    </source>
</evidence>
<evidence type="ECO:0000256" key="4">
    <source>
        <dbReference type="ARBA" id="ARBA00023212"/>
    </source>
</evidence>
<comment type="similarity">
    <text evidence="2">Belongs to the MAP65/ASE1 family.</text>
</comment>
<dbReference type="OrthoDB" id="1749014at2759"/>
<dbReference type="GO" id="GO:0000226">
    <property type="term" value="P:microtubule cytoskeleton organization"/>
    <property type="evidence" value="ECO:0007669"/>
    <property type="project" value="InterPro"/>
</dbReference>
<evidence type="ECO:0000256" key="6">
    <source>
        <dbReference type="SAM" id="MobiDB-lite"/>
    </source>
</evidence>
<dbReference type="Pfam" id="PF03999">
    <property type="entry name" value="MAP65_ASE1"/>
    <property type="match status" value="1"/>
</dbReference>
<dbReference type="Gene3D" id="1.20.58.1520">
    <property type="match status" value="1"/>
</dbReference>
<keyword evidence="3" id="KW-0493">Microtubule</keyword>
<dbReference type="PANTHER" id="PTHR19321:SF7">
    <property type="entry name" value="65-KDA MICROTUBULE-ASSOCIATED PROTEIN 3"/>
    <property type="match status" value="1"/>
</dbReference>
<keyword evidence="5" id="KW-0175">Coiled coil</keyword>
<accession>A0A5A7QRN6</accession>
<keyword evidence="4" id="KW-0206">Cytoskeleton</keyword>
<sequence>MRKWKAERKNQFIAANKEIQSIKNEIYNNPAGGYSSNDLVVNDLSLRYLEELQRELQALQKEKAMADALTSKITMWEKARGVHFTYDGIRLLSMLEDYTVLRQENELERKRQRDQKKLQGVLLTEQEVLYGSKPSPMKNQSAKKGPRLSTYPNKKHNEMLQKTLTINEIDNRTPQEMAIVPELSTPSTVSIIPMQVAITTPTQMPTAVPRQVAIEYSFEEKRAGFCSTRPCA</sequence>
<evidence type="ECO:0000313" key="7">
    <source>
        <dbReference type="EMBL" id="GER48015.1"/>
    </source>
</evidence>
<organism evidence="7 8">
    <name type="scientific">Striga asiatica</name>
    <name type="common">Asiatic witchweed</name>
    <name type="synonym">Buchnera asiatica</name>
    <dbReference type="NCBI Taxonomy" id="4170"/>
    <lineage>
        <taxon>Eukaryota</taxon>
        <taxon>Viridiplantae</taxon>
        <taxon>Streptophyta</taxon>
        <taxon>Embryophyta</taxon>
        <taxon>Tracheophyta</taxon>
        <taxon>Spermatophyta</taxon>
        <taxon>Magnoliopsida</taxon>
        <taxon>eudicotyledons</taxon>
        <taxon>Gunneridae</taxon>
        <taxon>Pentapetalae</taxon>
        <taxon>asterids</taxon>
        <taxon>lamiids</taxon>
        <taxon>Lamiales</taxon>
        <taxon>Orobanchaceae</taxon>
        <taxon>Buchnereae</taxon>
        <taxon>Striga</taxon>
    </lineage>
</organism>
<evidence type="ECO:0000313" key="8">
    <source>
        <dbReference type="Proteomes" id="UP000325081"/>
    </source>
</evidence>
<keyword evidence="8" id="KW-1185">Reference proteome</keyword>
<dbReference type="GO" id="GO:0005874">
    <property type="term" value="C:microtubule"/>
    <property type="evidence" value="ECO:0007669"/>
    <property type="project" value="UniProtKB-KW"/>
</dbReference>
<dbReference type="InterPro" id="IPR007145">
    <property type="entry name" value="MAP65_Ase1_PRC1"/>
</dbReference>
<proteinExistence type="inferred from homology"/>
<dbReference type="PANTHER" id="PTHR19321">
    <property type="entry name" value="PROTEIN REGULATOR OF CYTOKINESIS 1 PRC1-RELATED"/>
    <property type="match status" value="1"/>
</dbReference>
<comment type="caution">
    <text evidence="7">The sequence shown here is derived from an EMBL/GenBank/DDBJ whole genome shotgun (WGS) entry which is preliminary data.</text>
</comment>
<dbReference type="EMBL" id="BKCP01008137">
    <property type="protein sequence ID" value="GER48015.1"/>
    <property type="molecule type" value="Genomic_DNA"/>
</dbReference>
<evidence type="ECO:0000256" key="2">
    <source>
        <dbReference type="ARBA" id="ARBA00006187"/>
    </source>
</evidence>
<feature type="region of interest" description="Disordered" evidence="6">
    <location>
        <begin position="132"/>
        <end position="153"/>
    </location>
</feature>
<evidence type="ECO:0000256" key="5">
    <source>
        <dbReference type="SAM" id="Coils"/>
    </source>
</evidence>
<keyword evidence="4" id="KW-0963">Cytoplasm</keyword>
<dbReference type="GO" id="GO:0005737">
    <property type="term" value="C:cytoplasm"/>
    <property type="evidence" value="ECO:0007669"/>
    <property type="project" value="TreeGrafter"/>
</dbReference>
<dbReference type="AlphaFoldDB" id="A0A5A7QRN6"/>
<protein>
    <submittedName>
        <fullName evidence="7">Microtubule-associated protein 65-4</fullName>
    </submittedName>
</protein>
<evidence type="ECO:0000256" key="1">
    <source>
        <dbReference type="ARBA" id="ARBA00004245"/>
    </source>
</evidence>
<dbReference type="GO" id="GO:0008017">
    <property type="term" value="F:microtubule binding"/>
    <property type="evidence" value="ECO:0007669"/>
    <property type="project" value="InterPro"/>
</dbReference>
<gene>
    <name evidence="7" type="ORF">STAS_25168</name>
</gene>